<evidence type="ECO:0000259" key="3">
    <source>
        <dbReference type="Pfam" id="PF00501"/>
    </source>
</evidence>
<feature type="domain" description="AMP-dependent synthetase/ligase" evidence="3">
    <location>
        <begin position="19"/>
        <end position="416"/>
    </location>
</feature>
<dbReference type="AlphaFoldDB" id="A0A2T8FD09"/>
<name>A0A2T8FD09_9ACTN</name>
<organism evidence="5 6">
    <name type="scientific">Nocardioides gansuensis</name>
    <dbReference type="NCBI Taxonomy" id="2138300"/>
    <lineage>
        <taxon>Bacteria</taxon>
        <taxon>Bacillati</taxon>
        <taxon>Actinomycetota</taxon>
        <taxon>Actinomycetes</taxon>
        <taxon>Propionibacteriales</taxon>
        <taxon>Nocardioidaceae</taxon>
        <taxon>Nocardioides</taxon>
    </lineage>
</organism>
<accession>A0A2T8FD09</accession>
<proteinExistence type="inferred from homology"/>
<dbReference type="PANTHER" id="PTHR43201">
    <property type="entry name" value="ACYL-COA SYNTHETASE"/>
    <property type="match status" value="1"/>
</dbReference>
<dbReference type="Proteomes" id="UP000246018">
    <property type="component" value="Unassembled WGS sequence"/>
</dbReference>
<evidence type="ECO:0000313" key="6">
    <source>
        <dbReference type="Proteomes" id="UP000246018"/>
    </source>
</evidence>
<evidence type="ECO:0000256" key="2">
    <source>
        <dbReference type="ARBA" id="ARBA00022598"/>
    </source>
</evidence>
<comment type="similarity">
    <text evidence="1">Belongs to the ATP-dependent AMP-binding enzyme family.</text>
</comment>
<dbReference type="Gene3D" id="2.30.38.10">
    <property type="entry name" value="Luciferase, Domain 3"/>
    <property type="match status" value="1"/>
</dbReference>
<dbReference type="Pfam" id="PF00501">
    <property type="entry name" value="AMP-binding"/>
    <property type="match status" value="1"/>
</dbReference>
<evidence type="ECO:0000256" key="1">
    <source>
        <dbReference type="ARBA" id="ARBA00006432"/>
    </source>
</evidence>
<evidence type="ECO:0000313" key="5">
    <source>
        <dbReference type="EMBL" id="PVG83590.1"/>
    </source>
</evidence>
<dbReference type="InterPro" id="IPR000873">
    <property type="entry name" value="AMP-dep_synth/lig_dom"/>
</dbReference>
<dbReference type="OrthoDB" id="4363623at2"/>
<dbReference type="GO" id="GO:0031956">
    <property type="term" value="F:medium-chain fatty acid-CoA ligase activity"/>
    <property type="evidence" value="ECO:0007669"/>
    <property type="project" value="TreeGrafter"/>
</dbReference>
<dbReference type="Pfam" id="PF13193">
    <property type="entry name" value="AMP-binding_C"/>
    <property type="match status" value="1"/>
</dbReference>
<dbReference type="Gene3D" id="3.40.50.980">
    <property type="match status" value="2"/>
</dbReference>
<reference evidence="5 6" key="1">
    <citation type="submission" date="2018-04" db="EMBL/GenBank/DDBJ databases">
        <title>Genome of Nocardioides gansuensis WSJ-1.</title>
        <authorList>
            <person name="Wu S."/>
            <person name="Wang G."/>
        </authorList>
    </citation>
    <scope>NUCLEOTIDE SEQUENCE [LARGE SCALE GENOMIC DNA]</scope>
    <source>
        <strain evidence="5 6">WSJ-1</strain>
    </source>
</reference>
<dbReference type="PROSITE" id="PS00455">
    <property type="entry name" value="AMP_BINDING"/>
    <property type="match status" value="1"/>
</dbReference>
<feature type="domain" description="AMP-binding enzyme C-terminal" evidence="4">
    <location>
        <begin position="468"/>
        <end position="543"/>
    </location>
</feature>
<evidence type="ECO:0000259" key="4">
    <source>
        <dbReference type="Pfam" id="PF13193"/>
    </source>
</evidence>
<dbReference type="InterPro" id="IPR045851">
    <property type="entry name" value="AMP-bd_C_sf"/>
</dbReference>
<dbReference type="InterPro" id="IPR025110">
    <property type="entry name" value="AMP-bd_C"/>
</dbReference>
<comment type="caution">
    <text evidence="5">The sequence shown here is derived from an EMBL/GenBank/DDBJ whole genome shotgun (WGS) entry which is preliminary data.</text>
</comment>
<dbReference type="GO" id="GO:0006631">
    <property type="term" value="P:fatty acid metabolic process"/>
    <property type="evidence" value="ECO:0007669"/>
    <property type="project" value="TreeGrafter"/>
</dbReference>
<keyword evidence="2 5" id="KW-0436">Ligase</keyword>
<dbReference type="PANTHER" id="PTHR43201:SF5">
    <property type="entry name" value="MEDIUM-CHAIN ACYL-COA LIGASE ACSF2, MITOCHONDRIAL"/>
    <property type="match status" value="1"/>
</dbReference>
<dbReference type="RefSeq" id="WP_116571063.1">
    <property type="nucleotide sequence ID" value="NZ_QDGZ01000002.1"/>
</dbReference>
<gene>
    <name evidence="5" type="ORF">DDE18_04465</name>
</gene>
<dbReference type="Gene3D" id="3.30.300.30">
    <property type="match status" value="1"/>
</dbReference>
<sequence length="566" mass="60680">MLEEKWGPWQARTTAQLLDTVAAEFPDLPYVLTDERTYTYRELAEFSLDLAAGLHAAGVRSGDHVAVDMANFVEAVALKFAVARLGAVSVSVNFMLRHQELGYVLRQSRSTLLITMDTFRGLDYLAELDQLIPGWEEAGGGQALPDLREVIVFATAGGRPPRGASLDDLLQRGADVPRALVVDLTGAADPQAVSDLLYTSGTTGKAKGVLLTHDAVLRTAYSSAYHRALPAGFRIMYAMPLYHVFGYVEATITTLFVSGSIVPKTIFDGAEMLSAVARHGVDEIMCVPAMTSVLLEKARAGTYDLSPMTSIFSSGTPHPEGMFAAMDEVFGVERIYTAYGQTETTASTMCTLPGDGLDRLASTNGTRKPGGCAGDEALSGSLAVYKVVDIATGEELPAGQIGALLVKGPIVTQGYFDKPAETADLFTADGWMRTGDLGRLDDEGYLSLTGRQKESYRFGGELVIPSDVEDVLIQHDGVLEVHVVGIPHERWGDVGCAWVVANPAAPPAAEDLIAFCAERVARYKVPANVLFIEASELPRTVTGRVQKFLLVERAVRTLAGADPVSV</sequence>
<dbReference type="InterPro" id="IPR020845">
    <property type="entry name" value="AMP-binding_CS"/>
</dbReference>
<protein>
    <submittedName>
        <fullName evidence="5">Acyl--CoA ligase</fullName>
    </submittedName>
</protein>
<dbReference type="SUPFAM" id="SSF56801">
    <property type="entry name" value="Acetyl-CoA synthetase-like"/>
    <property type="match status" value="1"/>
</dbReference>
<dbReference type="EMBL" id="QDGZ01000002">
    <property type="protein sequence ID" value="PVG83590.1"/>
    <property type="molecule type" value="Genomic_DNA"/>
</dbReference>
<keyword evidence="6" id="KW-1185">Reference proteome</keyword>